<organism evidence="2 3">
    <name type="scientific">Lymnaea stagnalis</name>
    <name type="common">Great pond snail</name>
    <name type="synonym">Helix stagnalis</name>
    <dbReference type="NCBI Taxonomy" id="6523"/>
    <lineage>
        <taxon>Eukaryota</taxon>
        <taxon>Metazoa</taxon>
        <taxon>Spiralia</taxon>
        <taxon>Lophotrochozoa</taxon>
        <taxon>Mollusca</taxon>
        <taxon>Gastropoda</taxon>
        <taxon>Heterobranchia</taxon>
        <taxon>Euthyneura</taxon>
        <taxon>Panpulmonata</taxon>
        <taxon>Hygrophila</taxon>
        <taxon>Lymnaeoidea</taxon>
        <taxon>Lymnaeidae</taxon>
        <taxon>Lymnaea</taxon>
    </lineage>
</organism>
<gene>
    <name evidence="2" type="ORF">GSLYS_00008832001</name>
</gene>
<dbReference type="Proteomes" id="UP001497497">
    <property type="component" value="Unassembled WGS sequence"/>
</dbReference>
<sequence>MSALVNVLSESTMHDPKMSAVVAHHPLVLSESVLDKHGHTRPAFHLTSDHFDQARGKTLLALPRREPSHRVPEDVADVSGQRSYYHRMKEFGGSLSSEVHHFPGQGSVLSSLAAQYRYSDWLYASRLYAALYDPNALPLGVAAFPHGLLGNHVCPDRERSGIVIKDYPSLPPSLPPSSISSRAADTLSLSPLQVSTSLASTSPSSSQSSPSPHRRSSVSPDSHQQYPNLRLVASGNSRLISALPRNCMPSTLQDDRHLHEERKTYPAALTPSLPPQLGRSSGLLLRPGPLTAPPFLSLYESLKAPYECREGAGHLLEHYLSTPSILDDHHHLHRSDHHHLHRSDHHHLHRSDHHLHRSDHLLHHHQRHHLKDSFYYGTSIDPRASPGKELPTKVTKQDRSRDRQELAAVLEADREHADRLNNVKKSASTQTQFSSFSCENLPPPPYYTTHDTITKLHTSSSHGHPYPHHLPPPPPPPPPLISYSSHPINQLPPLPLHHHHPTAPPPPHMLSSSLLQGRHLHLHPESLPASAVTPALPTPPHIRQSPPMTPKALPPYHSSPLSCSPAPPPQYTELTRVHVDVQHAPLNLSLSSAPPNSSVTPPSRASFNPSGSASPDGGAESCRDGAEADEASNQRFSYNNNGSSHETAAQVSDEAIEEHFRRSLGKCYTEPASPKKVTVHVSEKICSVDDHFARALGDQMWTEIKARSEPAVEALSGTVDAHFAKALGANMWKKLKAENKLPEDMGPQQQHPAQQPPQQAQHRSPSSSPLQKPLAT</sequence>
<dbReference type="GO" id="GO:0001223">
    <property type="term" value="F:transcription coactivator binding"/>
    <property type="evidence" value="ECO:0007669"/>
    <property type="project" value="TreeGrafter"/>
</dbReference>
<feature type="compositionally biased region" description="Low complexity" evidence="1">
    <location>
        <begin position="747"/>
        <end position="769"/>
    </location>
</feature>
<comment type="caution">
    <text evidence="2">The sequence shown here is derived from an EMBL/GenBank/DDBJ whole genome shotgun (WGS) entry which is preliminary data.</text>
</comment>
<protein>
    <recommendedName>
        <fullName evidence="4">Transcription cofactor vestigial-like protein 4</fullName>
    </recommendedName>
</protein>
<feature type="region of interest" description="Disordered" evidence="1">
    <location>
        <begin position="587"/>
        <end position="651"/>
    </location>
</feature>
<name>A0AAV2HN49_LYMST</name>
<feature type="compositionally biased region" description="Polar residues" evidence="1">
    <location>
        <begin position="599"/>
        <end position="613"/>
    </location>
</feature>
<accession>A0AAV2HN49</accession>
<feature type="compositionally biased region" description="Basic and acidic residues" evidence="1">
    <location>
        <begin position="395"/>
        <end position="404"/>
    </location>
</feature>
<evidence type="ECO:0000313" key="3">
    <source>
        <dbReference type="Proteomes" id="UP001497497"/>
    </source>
</evidence>
<evidence type="ECO:0000313" key="2">
    <source>
        <dbReference type="EMBL" id="CAL1534872.1"/>
    </source>
</evidence>
<feature type="region of interest" description="Disordered" evidence="1">
    <location>
        <begin position="194"/>
        <end position="226"/>
    </location>
</feature>
<keyword evidence="3" id="KW-1185">Reference proteome</keyword>
<reference evidence="2 3" key="1">
    <citation type="submission" date="2024-04" db="EMBL/GenBank/DDBJ databases">
        <authorList>
            <consortium name="Genoscope - CEA"/>
            <person name="William W."/>
        </authorList>
    </citation>
    <scope>NUCLEOTIDE SEQUENCE [LARGE SCALE GENOMIC DNA]</scope>
</reference>
<feature type="compositionally biased region" description="Low complexity" evidence="1">
    <location>
        <begin position="194"/>
        <end position="223"/>
    </location>
</feature>
<feature type="compositionally biased region" description="Polar residues" evidence="1">
    <location>
        <begin position="631"/>
        <end position="650"/>
    </location>
</feature>
<dbReference type="PANTHER" id="PTHR17604">
    <property type="entry name" value="TRANSCRIPTION COFACTOR VESTIGIAL-LIKE PROTEIN 4"/>
    <property type="match status" value="1"/>
</dbReference>
<feature type="region of interest" description="Disordered" evidence="1">
    <location>
        <begin position="735"/>
        <end position="776"/>
    </location>
</feature>
<dbReference type="PANTHER" id="PTHR17604:SF7">
    <property type="entry name" value="TONDU-DOMAIN-CONTAINING GROWTH INHIBITOR, ISOFORM A"/>
    <property type="match status" value="1"/>
</dbReference>
<evidence type="ECO:0000256" key="1">
    <source>
        <dbReference type="SAM" id="MobiDB-lite"/>
    </source>
</evidence>
<feature type="region of interest" description="Disordered" evidence="1">
    <location>
        <begin position="379"/>
        <end position="404"/>
    </location>
</feature>
<dbReference type="AlphaFoldDB" id="A0AAV2HN49"/>
<proteinExistence type="predicted"/>
<feature type="compositionally biased region" description="Low complexity" evidence="1">
    <location>
        <begin position="587"/>
        <end position="598"/>
    </location>
</feature>
<feature type="region of interest" description="Disordered" evidence="1">
    <location>
        <begin position="456"/>
        <end position="512"/>
    </location>
</feature>
<feature type="compositionally biased region" description="Pro residues" evidence="1">
    <location>
        <begin position="468"/>
        <end position="480"/>
    </location>
</feature>
<dbReference type="InterPro" id="IPR006627">
    <property type="entry name" value="TDU_repeat"/>
</dbReference>
<evidence type="ECO:0008006" key="4">
    <source>
        <dbReference type="Google" id="ProtNLM"/>
    </source>
</evidence>
<feature type="region of interest" description="Disordered" evidence="1">
    <location>
        <begin position="529"/>
        <end position="571"/>
    </location>
</feature>
<dbReference type="EMBL" id="CAXITT010000185">
    <property type="protein sequence ID" value="CAL1534872.1"/>
    <property type="molecule type" value="Genomic_DNA"/>
</dbReference>
<dbReference type="InterPro" id="IPR028184">
    <property type="entry name" value="VGLL4"/>
</dbReference>
<dbReference type="GO" id="GO:0045892">
    <property type="term" value="P:negative regulation of DNA-templated transcription"/>
    <property type="evidence" value="ECO:0007669"/>
    <property type="project" value="TreeGrafter"/>
</dbReference>
<dbReference type="SMART" id="SM00711">
    <property type="entry name" value="TDU"/>
    <property type="match status" value="3"/>
</dbReference>